<evidence type="ECO:0000313" key="2">
    <source>
        <dbReference type="Proteomes" id="UP000596063"/>
    </source>
</evidence>
<accession>A0A7T4R460</accession>
<proteinExistence type="predicted"/>
<protein>
    <submittedName>
        <fullName evidence="1">ATP-NAD kinase family protein</fullName>
    </submittedName>
</protein>
<dbReference type="InterPro" id="IPR039065">
    <property type="entry name" value="AcoX-like"/>
</dbReference>
<dbReference type="GO" id="GO:0003951">
    <property type="term" value="F:NAD+ kinase activity"/>
    <property type="evidence" value="ECO:0007669"/>
    <property type="project" value="InterPro"/>
</dbReference>
<dbReference type="Pfam" id="PF01513">
    <property type="entry name" value="NAD_kinase"/>
    <property type="match status" value="1"/>
</dbReference>
<dbReference type="GO" id="GO:0006741">
    <property type="term" value="P:NADP+ biosynthetic process"/>
    <property type="evidence" value="ECO:0007669"/>
    <property type="project" value="InterPro"/>
</dbReference>
<dbReference type="Pfam" id="PF20143">
    <property type="entry name" value="NAD_kinase_C"/>
    <property type="match status" value="1"/>
</dbReference>
<evidence type="ECO:0000313" key="1">
    <source>
        <dbReference type="EMBL" id="QQD20116.1"/>
    </source>
</evidence>
<dbReference type="PIRSF" id="PIRSF016907">
    <property type="entry name" value="Kin_ATP-NAD"/>
    <property type="match status" value="1"/>
</dbReference>
<dbReference type="PANTHER" id="PTHR40697">
    <property type="entry name" value="ACETOIN CATABOLISM PROTEIN X"/>
    <property type="match status" value="1"/>
</dbReference>
<dbReference type="EMBL" id="CP066167">
    <property type="protein sequence ID" value="QQD20116.1"/>
    <property type="molecule type" value="Genomic_DNA"/>
</dbReference>
<sequence>MNSATVFRLGLIVNPLAGLGGPLGMKGSDHLSDSEKAADSRALPRCRRSLAMLTQRFPGRLEIVGFDGVMAGDIAAEVGIPFLPVGSPANPRATEAADTGAAARAIQAAGVDLLLFVGGDGTARDICSAVGTSLPVLGIPAGVKMHSGVYATSPESAAELVTALINGQLVDIGEEEVRDIDESAFRRGQVRARHYGELWVPRFGQFLQRVKDSGREVESLVLAEIADDLIETMEPDCLYLIGPGSTTAAVMTQLGLDNTLLGFDAVADEQLQGKDLSAADIAALLDDWEGPVKAVLTVIPGQGHLLGRGNQQLTPELLRRIGRDNLIVLATKSKLAELQGRPLLLDSNDPELDRQWSGFIPVITAYRDAVMYRVEGCGATNDGH</sequence>
<dbReference type="InterPro" id="IPR017438">
    <property type="entry name" value="ATP-NAD_kinase_N"/>
</dbReference>
<organism evidence="1 2">
    <name type="scientific">Spongiibacter nanhainus</name>
    <dbReference type="NCBI Taxonomy" id="2794344"/>
    <lineage>
        <taxon>Bacteria</taxon>
        <taxon>Pseudomonadati</taxon>
        <taxon>Pseudomonadota</taxon>
        <taxon>Gammaproteobacteria</taxon>
        <taxon>Cellvibrionales</taxon>
        <taxon>Spongiibacteraceae</taxon>
        <taxon>Spongiibacter</taxon>
    </lineage>
</organism>
<name>A0A7T4R460_9GAMM</name>
<dbReference type="GO" id="GO:0051287">
    <property type="term" value="F:NAD binding"/>
    <property type="evidence" value="ECO:0007669"/>
    <property type="project" value="UniProtKB-ARBA"/>
</dbReference>
<dbReference type="AlphaFoldDB" id="A0A7T4R460"/>
<dbReference type="InterPro" id="IPR002504">
    <property type="entry name" value="NADK"/>
</dbReference>
<keyword evidence="1" id="KW-0418">Kinase</keyword>
<dbReference type="KEGG" id="snan:I6N98_08455"/>
<keyword evidence="2" id="KW-1185">Reference proteome</keyword>
<dbReference type="SUPFAM" id="SSF111331">
    <property type="entry name" value="NAD kinase/diacylglycerol kinase-like"/>
    <property type="match status" value="1"/>
</dbReference>
<dbReference type="Proteomes" id="UP000596063">
    <property type="component" value="Chromosome"/>
</dbReference>
<dbReference type="GO" id="GO:0005524">
    <property type="term" value="F:ATP binding"/>
    <property type="evidence" value="ECO:0007669"/>
    <property type="project" value="UniProtKB-ARBA"/>
</dbReference>
<reference evidence="1 2" key="1">
    <citation type="submission" date="2020-12" db="EMBL/GenBank/DDBJ databases">
        <authorList>
            <person name="Shan Y."/>
        </authorList>
    </citation>
    <scope>NUCLEOTIDE SEQUENCE [LARGE SCALE GENOMIC DNA]</scope>
    <source>
        <strain evidence="2">csc3.9</strain>
    </source>
</reference>
<dbReference type="InterPro" id="IPR016064">
    <property type="entry name" value="NAD/diacylglycerol_kinase_sf"/>
</dbReference>
<dbReference type="Gene3D" id="3.40.50.10330">
    <property type="entry name" value="Probable inorganic polyphosphate/atp-NAD kinase, domain 1"/>
    <property type="match status" value="1"/>
</dbReference>
<dbReference type="PANTHER" id="PTHR40697:SF2">
    <property type="entry name" value="ATP-NAD KINASE-RELATED"/>
    <property type="match status" value="1"/>
</dbReference>
<dbReference type="InterPro" id="IPR011386">
    <property type="entry name" value="Put_ATP-NAD_kin"/>
</dbReference>
<keyword evidence="1" id="KW-0808">Transferase</keyword>
<gene>
    <name evidence="1" type="ORF">I6N98_08455</name>
</gene>